<reference evidence="2 3" key="1">
    <citation type="journal article" date="2018" name="Elife">
        <title>Functional genomics of lipid metabolism in the oleaginous yeast Rhodosporidium toruloides.</title>
        <authorList>
            <person name="Coradetti S.T."/>
            <person name="Pinel D."/>
            <person name="Geiselman G."/>
            <person name="Ito M."/>
            <person name="Mondo S."/>
            <person name="Reilly M.C."/>
            <person name="Cheng Y.F."/>
            <person name="Bauer S."/>
            <person name="Grigoriev I."/>
            <person name="Gladden J.M."/>
            <person name="Simmons B.A."/>
            <person name="Brem R."/>
            <person name="Arkin A.P."/>
            <person name="Skerker J.M."/>
        </authorList>
    </citation>
    <scope>NUCLEOTIDE SEQUENCE [LARGE SCALE GENOMIC DNA]</scope>
    <source>
        <strain evidence="2 3">NBRC 0880</strain>
    </source>
</reference>
<dbReference type="Gene3D" id="1.10.150.240">
    <property type="entry name" value="Putative phosphatase, domain 2"/>
    <property type="match status" value="1"/>
</dbReference>
<dbReference type="Proteomes" id="UP000239560">
    <property type="component" value="Unassembled WGS sequence"/>
</dbReference>
<dbReference type="Gene3D" id="3.40.50.1000">
    <property type="entry name" value="HAD superfamily/HAD-like"/>
    <property type="match status" value="1"/>
</dbReference>
<name>A0A2T0AIS0_RHOTO</name>
<dbReference type="GO" id="GO:0016787">
    <property type="term" value="F:hydrolase activity"/>
    <property type="evidence" value="ECO:0007669"/>
    <property type="project" value="UniProtKB-KW"/>
</dbReference>
<gene>
    <name evidence="2" type="ORF">AAT19DRAFT_8983</name>
</gene>
<proteinExistence type="predicted"/>
<dbReference type="InterPro" id="IPR023214">
    <property type="entry name" value="HAD_sf"/>
</dbReference>
<dbReference type="OrthoDB" id="2363873at2759"/>
<evidence type="ECO:0000313" key="2">
    <source>
        <dbReference type="EMBL" id="PRQ77915.1"/>
    </source>
</evidence>
<evidence type="ECO:0000256" key="1">
    <source>
        <dbReference type="ARBA" id="ARBA00022801"/>
    </source>
</evidence>
<evidence type="ECO:0000313" key="3">
    <source>
        <dbReference type="Proteomes" id="UP000239560"/>
    </source>
</evidence>
<comment type="caution">
    <text evidence="2">The sequence shown here is derived from an EMBL/GenBank/DDBJ whole genome shotgun (WGS) entry which is preliminary data.</text>
</comment>
<keyword evidence="1" id="KW-0378">Hydrolase</keyword>
<accession>A0A2T0AIS0</accession>
<sequence length="281" mass="30861">MAANASSSASPLTAGAGQLSLENVRAVLFDQFGTLTDWQGSISRLLAEEARKTDESSGAGSKGLQSIDWLLFTQVWRDGYMRRTREIASGGSGPGNIDELHFEILNDLLEKPEYAVIKESWTAEKRRELCWLWHKLDAWPDSKPGLEALRKLDPPVLLATLSNGTLRLLVDVTRHNSLPLDAHFSGDLLSSYKPNPKMYCGASSLLGFDEDARKRGEVAMFASHIDDLRAASQHGLRTIYIRRSTEDVGVPHGGAAVKLKSEGGEVDLVVDEVGELAKYLR</sequence>
<dbReference type="Pfam" id="PF00702">
    <property type="entry name" value="Hydrolase"/>
    <property type="match status" value="1"/>
</dbReference>
<evidence type="ECO:0008006" key="4">
    <source>
        <dbReference type="Google" id="ProtNLM"/>
    </source>
</evidence>
<dbReference type="InterPro" id="IPR051540">
    <property type="entry name" value="S-2-haloacid_dehalogenase"/>
</dbReference>
<organism evidence="2 3">
    <name type="scientific">Rhodotorula toruloides</name>
    <name type="common">Yeast</name>
    <name type="synonym">Rhodosporidium toruloides</name>
    <dbReference type="NCBI Taxonomy" id="5286"/>
    <lineage>
        <taxon>Eukaryota</taxon>
        <taxon>Fungi</taxon>
        <taxon>Dikarya</taxon>
        <taxon>Basidiomycota</taxon>
        <taxon>Pucciniomycotina</taxon>
        <taxon>Microbotryomycetes</taxon>
        <taxon>Sporidiobolales</taxon>
        <taxon>Sporidiobolaceae</taxon>
        <taxon>Rhodotorula</taxon>
    </lineage>
</organism>
<dbReference type="AlphaFoldDB" id="A0A2T0AIS0"/>
<protein>
    <recommendedName>
        <fullName evidence="4">Haloacid dehalogenase, type II</fullName>
    </recommendedName>
</protein>
<dbReference type="SUPFAM" id="SSF56784">
    <property type="entry name" value="HAD-like"/>
    <property type="match status" value="1"/>
</dbReference>
<dbReference type="PANTHER" id="PTHR43316">
    <property type="entry name" value="HYDROLASE, HALOACID DELAHOGENASE-RELATED"/>
    <property type="match status" value="1"/>
</dbReference>
<dbReference type="InterPro" id="IPR023198">
    <property type="entry name" value="PGP-like_dom2"/>
</dbReference>
<dbReference type="EMBL" id="LCTV02000001">
    <property type="protein sequence ID" value="PRQ77915.1"/>
    <property type="molecule type" value="Genomic_DNA"/>
</dbReference>
<dbReference type="PANTHER" id="PTHR43316:SF3">
    <property type="entry name" value="HALOACID DEHALOGENASE, TYPE II (AFU_ORTHOLOGUE AFUA_2G07750)-RELATED"/>
    <property type="match status" value="1"/>
</dbReference>
<dbReference type="InterPro" id="IPR036412">
    <property type="entry name" value="HAD-like_sf"/>
</dbReference>